<evidence type="ECO:0000313" key="2">
    <source>
        <dbReference type="Proteomes" id="UP001165306"/>
    </source>
</evidence>
<sequence>MALTLIPQPRVDTGAYAKYGPLVFENFNGWNTGITFANLSDSASNTVTVSFYNQAGQLVSSEQRVLQPRAVEYVYRPATADVGTGGPVGDLQQVVVEGTAPLAAAADSVKYRGER</sequence>
<organism evidence="1 2">
    <name type="scientific">Thermalbibacter longus</name>
    <dbReference type="NCBI Taxonomy" id="2951981"/>
    <lineage>
        <taxon>Bacteria</taxon>
        <taxon>Pseudomonadati</taxon>
        <taxon>Thermomicrobiota</taxon>
        <taxon>Thermomicrobia</taxon>
        <taxon>Thermomicrobiales</taxon>
        <taxon>Thermomicrobiaceae</taxon>
        <taxon>Thermalbibacter</taxon>
    </lineage>
</organism>
<proteinExistence type="predicted"/>
<gene>
    <name evidence="1" type="ORF">NET02_16410</name>
</gene>
<dbReference type="Proteomes" id="UP001165306">
    <property type="component" value="Unassembled WGS sequence"/>
</dbReference>
<dbReference type="EMBL" id="JAMSLR010000052">
    <property type="protein sequence ID" value="MCM8750721.1"/>
    <property type="molecule type" value="Genomic_DNA"/>
</dbReference>
<evidence type="ECO:0000313" key="1">
    <source>
        <dbReference type="EMBL" id="MCM8750721.1"/>
    </source>
</evidence>
<accession>A0AA42BB96</accession>
<reference evidence="1" key="1">
    <citation type="submission" date="2022-06" db="EMBL/GenBank/DDBJ databases">
        <title>CFH 74404 Thermomicrobiaceae sp.</title>
        <authorList>
            <person name="Ming H."/>
            <person name="Li W.-J."/>
            <person name="Zhao Z."/>
        </authorList>
    </citation>
    <scope>NUCLEOTIDE SEQUENCE</scope>
    <source>
        <strain evidence="1">CFH 74404</strain>
    </source>
</reference>
<feature type="non-terminal residue" evidence="1">
    <location>
        <position position="115"/>
    </location>
</feature>
<dbReference type="RefSeq" id="WP_284058507.1">
    <property type="nucleotide sequence ID" value="NZ_JAMSLR010000052.1"/>
</dbReference>
<dbReference type="AlphaFoldDB" id="A0AA42BB96"/>
<keyword evidence="2" id="KW-1185">Reference proteome</keyword>
<name>A0AA42BB96_9BACT</name>
<comment type="caution">
    <text evidence="1">The sequence shown here is derived from an EMBL/GenBank/DDBJ whole genome shotgun (WGS) entry which is preliminary data.</text>
</comment>
<protein>
    <submittedName>
        <fullName evidence="1">Uncharacterized protein</fullName>
    </submittedName>
</protein>